<keyword evidence="1" id="KW-0862">Zinc</keyword>
<dbReference type="Gene3D" id="3.30.160.60">
    <property type="entry name" value="Classic Zinc Finger"/>
    <property type="match status" value="1"/>
</dbReference>
<keyword evidence="3" id="KW-1185">Reference proteome</keyword>
<protein>
    <submittedName>
        <fullName evidence="4">Uncharacterized protein LOC108744045</fullName>
    </submittedName>
</protein>
<dbReference type="PROSITE" id="PS00028">
    <property type="entry name" value="ZINC_FINGER_C2H2_1"/>
    <property type="match status" value="2"/>
</dbReference>
<dbReference type="GeneID" id="108744045"/>
<reference evidence="4" key="1">
    <citation type="submission" date="2025-08" db="UniProtKB">
        <authorList>
            <consortium name="RefSeq"/>
        </authorList>
    </citation>
    <scope>IDENTIFICATION</scope>
    <source>
        <tissue evidence="4">Entire body</tissue>
    </source>
</reference>
<feature type="domain" description="C2H2-type" evidence="2">
    <location>
        <begin position="332"/>
        <end position="354"/>
    </location>
</feature>
<dbReference type="AlphaFoldDB" id="A0A1W4XRV0"/>
<dbReference type="SUPFAM" id="SSF57667">
    <property type="entry name" value="beta-beta-alpha zinc fingers"/>
    <property type="match status" value="1"/>
</dbReference>
<organism evidence="3 4">
    <name type="scientific">Agrilus planipennis</name>
    <name type="common">Emerald ash borer</name>
    <name type="synonym">Agrilus marcopoli</name>
    <dbReference type="NCBI Taxonomy" id="224129"/>
    <lineage>
        <taxon>Eukaryota</taxon>
        <taxon>Metazoa</taxon>
        <taxon>Ecdysozoa</taxon>
        <taxon>Arthropoda</taxon>
        <taxon>Hexapoda</taxon>
        <taxon>Insecta</taxon>
        <taxon>Pterygota</taxon>
        <taxon>Neoptera</taxon>
        <taxon>Endopterygota</taxon>
        <taxon>Coleoptera</taxon>
        <taxon>Polyphaga</taxon>
        <taxon>Elateriformia</taxon>
        <taxon>Buprestoidea</taxon>
        <taxon>Buprestidae</taxon>
        <taxon>Agrilinae</taxon>
        <taxon>Agrilus</taxon>
    </lineage>
</organism>
<dbReference type="RefSeq" id="XP_018335145.1">
    <property type="nucleotide sequence ID" value="XM_018479643.1"/>
</dbReference>
<proteinExistence type="predicted"/>
<dbReference type="GO" id="GO:0008270">
    <property type="term" value="F:zinc ion binding"/>
    <property type="evidence" value="ECO:0007669"/>
    <property type="project" value="UniProtKB-KW"/>
</dbReference>
<dbReference type="KEGG" id="apln:108744045"/>
<dbReference type="InParanoid" id="A0A1W4XRV0"/>
<dbReference type="InterPro" id="IPR036236">
    <property type="entry name" value="Znf_C2H2_sf"/>
</dbReference>
<evidence type="ECO:0000259" key="2">
    <source>
        <dbReference type="PROSITE" id="PS50157"/>
    </source>
</evidence>
<evidence type="ECO:0000313" key="4">
    <source>
        <dbReference type="RefSeq" id="XP_018335145.1"/>
    </source>
</evidence>
<accession>A0A1W4XRV0</accession>
<sequence length="441" mass="49950">MYSGKIMSNQKPPTLLDSKVIPANGKYLAVLKQLPQSGEASQEKKSFQNLQTTTTSSGDNIVLKRLVFDTEKRCFRAVDSNELVNAMSKKIRVLSVNHEGIDGMSSLNVLQKVPPLLLDGTECPEKESSFMEGIVPVSTDDMCILCARKMSPTHNISHLVNLIRDIAGVNLSNLNLPLRACEECVADVNVTLRLRNTIKRAYEDLVKKDDTFTMNVLPPKTAGQHGKSPVNETDTIASKEASTTVTEKSSVTHQENMNTDDSEIMQKLNEHNPDGFKQIKLLKGDDCGRKISSGDNYSKYHMNSETEKICEQLCITNSSQKEHLRECKKADVICKVCNRSFRTLQNLRWHMRCHVYKCEVCCKTFLYGIAKKNHLKEEHTEQEVQKSLENMKTDKEKSKFVPYCSRQTVILKTMKEEKEQIEVKEETENIINGIKQEEVIL</sequence>
<evidence type="ECO:0000256" key="1">
    <source>
        <dbReference type="PROSITE-ProRule" id="PRU00042"/>
    </source>
</evidence>
<dbReference type="PROSITE" id="PS50157">
    <property type="entry name" value="ZINC_FINGER_C2H2_2"/>
    <property type="match status" value="2"/>
</dbReference>
<feature type="domain" description="C2H2-type" evidence="2">
    <location>
        <begin position="356"/>
        <end position="384"/>
    </location>
</feature>
<name>A0A1W4XRV0_AGRPL</name>
<dbReference type="Pfam" id="PF13912">
    <property type="entry name" value="zf-C2H2_6"/>
    <property type="match status" value="1"/>
</dbReference>
<dbReference type="SMART" id="SM00355">
    <property type="entry name" value="ZnF_C2H2"/>
    <property type="match status" value="2"/>
</dbReference>
<keyword evidence="1" id="KW-0479">Metal-binding</keyword>
<dbReference type="Proteomes" id="UP000192223">
    <property type="component" value="Unplaced"/>
</dbReference>
<gene>
    <name evidence="4" type="primary">LOC108744045</name>
</gene>
<keyword evidence="1" id="KW-0863">Zinc-finger</keyword>
<evidence type="ECO:0000313" key="3">
    <source>
        <dbReference type="Proteomes" id="UP000192223"/>
    </source>
</evidence>
<dbReference type="InterPro" id="IPR013087">
    <property type="entry name" value="Znf_C2H2_type"/>
</dbReference>